<dbReference type="FunFam" id="3.30.565.10:FF:000037">
    <property type="entry name" value="Hybrid sensor histidine kinase/response regulator"/>
    <property type="match status" value="1"/>
</dbReference>
<feature type="modified residue" description="4-aspartylphosphate" evidence="9">
    <location>
        <position position="1131"/>
    </location>
</feature>
<reference evidence="13" key="1">
    <citation type="journal article" date="2021" name="PeerJ">
        <title>Extensive microbial diversity within the chicken gut microbiome revealed by metagenomics and culture.</title>
        <authorList>
            <person name="Gilroy R."/>
            <person name="Ravi A."/>
            <person name="Getino M."/>
            <person name="Pursley I."/>
            <person name="Horton D.L."/>
            <person name="Alikhan N.F."/>
            <person name="Baker D."/>
            <person name="Gharbi K."/>
            <person name="Hall N."/>
            <person name="Watson M."/>
            <person name="Adriaenssens E.M."/>
            <person name="Foster-Nyarko E."/>
            <person name="Jarju S."/>
            <person name="Secka A."/>
            <person name="Antonio M."/>
            <person name="Oren A."/>
            <person name="Chaudhuri R.R."/>
            <person name="La Ragione R."/>
            <person name="Hildebrand F."/>
            <person name="Pallen M.J."/>
        </authorList>
    </citation>
    <scope>NUCLEOTIDE SEQUENCE</scope>
    <source>
        <strain evidence="13">ChiHjej12B11-24981</strain>
    </source>
</reference>
<dbReference type="Proteomes" id="UP000824023">
    <property type="component" value="Unassembled WGS sequence"/>
</dbReference>
<comment type="catalytic activity">
    <reaction evidence="1">
        <text>ATP + protein L-histidine = ADP + protein N-phospho-L-histidine.</text>
        <dbReference type="EC" id="2.7.13.3"/>
    </reaction>
</comment>
<evidence type="ECO:0000313" key="14">
    <source>
        <dbReference type="Proteomes" id="UP000824023"/>
    </source>
</evidence>
<dbReference type="Pfam" id="PF07494">
    <property type="entry name" value="Reg_prop"/>
    <property type="match status" value="5"/>
</dbReference>
<dbReference type="CDD" id="cd17574">
    <property type="entry name" value="REC_OmpR"/>
    <property type="match status" value="1"/>
</dbReference>
<dbReference type="InterPro" id="IPR015943">
    <property type="entry name" value="WD40/YVTN_repeat-like_dom_sf"/>
</dbReference>
<dbReference type="InterPro" id="IPR001789">
    <property type="entry name" value="Sig_transdc_resp-reg_receiver"/>
</dbReference>
<dbReference type="Gene3D" id="3.40.50.2300">
    <property type="match status" value="1"/>
</dbReference>
<dbReference type="Gene3D" id="2.130.10.10">
    <property type="entry name" value="YVTN repeat-like/Quinoprotein amine dehydrogenase"/>
    <property type="match status" value="2"/>
</dbReference>
<dbReference type="AlphaFoldDB" id="A0A9D2CWR5"/>
<evidence type="ECO:0000256" key="7">
    <source>
        <dbReference type="ARBA" id="ARBA00022840"/>
    </source>
</evidence>
<sequence length="1257" mass="142131">MFKCLGLKDGLSNNQINAIYKDSEGFMWFATASGLNRYDGYNVKVYRSDSNDSIPLPDNYINTIQEDADGFLWIHTDGGYALYNPVTDSFDCNIDEWMWNIGISGEPTHIHIDADKNFWLYFSWNKQFYHYKEGTAKARLLDNISESLKNVTLTDFADCGEGLLAVDDAGRLYYVDMISLELKWAENDFADFMGGPETCAYSLYADRNGRVWICGMRGIGCYDLVHRKWLRRQHCATPFDAVRAVWEDRKGRIWLGKDQGGIQIIYPDGRTVSVKNDPKNGRSLPTNTVTAFYEDEAGTMWVGTYKKGVALYNESMFKFDLLEVGDIHCIEDGGDGWVWLGTNGDGLIHRNMTTGRQTCFTNVPGDPHSISGNVLVSLLRDSRGRLWAGTYYNGLNCYDGGRFVRYKHRSGDPNSLVNDNVWALEEDADGGIWIGTLGGGVQHLNPQTGKFTLYNATNSGLTSAWISSLDMGRNGNLWIGTTGGIFSLDMKTKKITRFLGTRSGKSALSNNVVMQLYEDGHRRLWVATRSGLNVCDLERDTLYEVRLNTDYSCQLMLGIVEDEQQGMWISVGGELINVVPEENAETGRLTFRCHVYSDKDGLQGCDFNQRSMKRLHTGQILAGGLYGVNTFWPGDIKYNECVPHVMFTGLQLFNEEVGVGIPFDGQVILKESLNQSREVVLDYKQNIFTVFFASDNYILPEKTRYYYMLEGFNDDWLVDKENMHRVTYTNLAPGTYWLKVRAANSDGVSGEEEARLKIVILPPFWLTSWAYLLYSLLLIGILCLAYVRVKRHERNKYRMRQIEEDARRNDELNQMKFRFFTNVSHELRTPLTLILSPLESLMKDVQDEQTVGKLKMIQRNALRLLNLVNQLLDFRKNEMVGSHLHLSEGDMVSFVQNICNSFLMLSEKKGVHLTFHSSVDSLNMAFDVDKIGKIVMNLLSNAFKFTPNGGLVTVSLGLLDDQPDMLEIKVADTGIGIKDEDKEHVFERFYQVEHFEEQHASTGSGIGLSLVRDFVSLHGGTVQVVDNAGGGSVFVVKIPVKHVAVVSELIPTATEQMPDKTQEASADTVDKRPMSKVRKGKPLVLIVDDSDDFVEFMKDTMNLYFSVETARNGQEALEMLRKTHPDLILCDWMMPVMDGKELCRRVKSDKQTANIPFILLTAKQSVETKVEGLTVGADDYVTKPFNLEVLILRMRKLIELSRNAKPRGYIEPEPEEIAITPLDEKLIANAIAYVEKNISRSDLSVEELSRELGMSRA</sequence>
<dbReference type="InterPro" id="IPR003661">
    <property type="entry name" value="HisK_dim/P_dom"/>
</dbReference>
<dbReference type="EMBL" id="DXCK01000131">
    <property type="protein sequence ID" value="HIZ02555.1"/>
    <property type="molecule type" value="Genomic_DNA"/>
</dbReference>
<dbReference type="PROSITE" id="PS50109">
    <property type="entry name" value="HIS_KIN"/>
    <property type="match status" value="1"/>
</dbReference>
<dbReference type="InterPro" id="IPR011006">
    <property type="entry name" value="CheY-like_superfamily"/>
</dbReference>
<dbReference type="SMART" id="SM00387">
    <property type="entry name" value="HATPase_c"/>
    <property type="match status" value="1"/>
</dbReference>
<dbReference type="InterPro" id="IPR005467">
    <property type="entry name" value="His_kinase_dom"/>
</dbReference>
<reference evidence="13" key="2">
    <citation type="submission" date="2021-04" db="EMBL/GenBank/DDBJ databases">
        <authorList>
            <person name="Gilroy R."/>
        </authorList>
    </citation>
    <scope>NUCLEOTIDE SEQUENCE</scope>
    <source>
        <strain evidence="13">ChiHjej12B11-24981</strain>
    </source>
</reference>
<organism evidence="13 14">
    <name type="scientific">Candidatus Bacteroides merdipullorum</name>
    <dbReference type="NCBI Taxonomy" id="2838474"/>
    <lineage>
        <taxon>Bacteria</taxon>
        <taxon>Pseudomonadati</taxon>
        <taxon>Bacteroidota</taxon>
        <taxon>Bacteroidia</taxon>
        <taxon>Bacteroidales</taxon>
        <taxon>Bacteroidaceae</taxon>
        <taxon>Bacteroides</taxon>
    </lineage>
</organism>
<dbReference type="InterPro" id="IPR003594">
    <property type="entry name" value="HATPase_dom"/>
</dbReference>
<dbReference type="FunFam" id="1.10.287.130:FF:000034">
    <property type="entry name" value="Two-component system sensor histidine kinase/response regulator"/>
    <property type="match status" value="1"/>
</dbReference>
<evidence type="ECO:0000256" key="3">
    <source>
        <dbReference type="ARBA" id="ARBA00022553"/>
    </source>
</evidence>
<dbReference type="SUPFAM" id="SSF52172">
    <property type="entry name" value="CheY-like"/>
    <property type="match status" value="1"/>
</dbReference>
<evidence type="ECO:0000259" key="12">
    <source>
        <dbReference type="PROSITE" id="PS50110"/>
    </source>
</evidence>
<dbReference type="Gene3D" id="3.30.565.10">
    <property type="entry name" value="Histidine kinase-like ATPase, C-terminal domain"/>
    <property type="match status" value="1"/>
</dbReference>
<evidence type="ECO:0000256" key="4">
    <source>
        <dbReference type="ARBA" id="ARBA00022679"/>
    </source>
</evidence>
<dbReference type="Gene3D" id="2.60.40.10">
    <property type="entry name" value="Immunoglobulins"/>
    <property type="match status" value="1"/>
</dbReference>
<dbReference type="Pfam" id="PF07495">
    <property type="entry name" value="Y_Y_Y"/>
    <property type="match status" value="1"/>
</dbReference>
<keyword evidence="10" id="KW-0472">Membrane</keyword>
<keyword evidence="7" id="KW-0067">ATP-binding</keyword>
<proteinExistence type="predicted"/>
<dbReference type="InterPro" id="IPR004358">
    <property type="entry name" value="Sig_transdc_His_kin-like_C"/>
</dbReference>
<dbReference type="CDD" id="cd00082">
    <property type="entry name" value="HisKA"/>
    <property type="match status" value="1"/>
</dbReference>
<name>A0A9D2CWR5_9BACE</name>
<dbReference type="Gene3D" id="1.10.287.130">
    <property type="match status" value="1"/>
</dbReference>
<dbReference type="SMART" id="SM00388">
    <property type="entry name" value="HisKA"/>
    <property type="match status" value="1"/>
</dbReference>
<dbReference type="GO" id="GO:0005524">
    <property type="term" value="F:ATP binding"/>
    <property type="evidence" value="ECO:0007669"/>
    <property type="project" value="UniProtKB-KW"/>
</dbReference>
<keyword evidence="10" id="KW-0812">Transmembrane</keyword>
<dbReference type="EC" id="2.7.13.3" evidence="2"/>
<dbReference type="InterPro" id="IPR013783">
    <property type="entry name" value="Ig-like_fold"/>
</dbReference>
<keyword evidence="4" id="KW-0808">Transferase</keyword>
<dbReference type="SMART" id="SM00448">
    <property type="entry name" value="REC"/>
    <property type="match status" value="1"/>
</dbReference>
<evidence type="ECO:0000256" key="9">
    <source>
        <dbReference type="PROSITE-ProRule" id="PRU00169"/>
    </source>
</evidence>
<dbReference type="GO" id="GO:0000155">
    <property type="term" value="F:phosphorelay sensor kinase activity"/>
    <property type="evidence" value="ECO:0007669"/>
    <property type="project" value="InterPro"/>
</dbReference>
<dbReference type="Pfam" id="PF00512">
    <property type="entry name" value="HisKA"/>
    <property type="match status" value="1"/>
</dbReference>
<dbReference type="SUPFAM" id="SSF63829">
    <property type="entry name" value="Calcium-dependent phosphotriesterase"/>
    <property type="match status" value="3"/>
</dbReference>
<feature type="non-terminal residue" evidence="13">
    <location>
        <position position="1257"/>
    </location>
</feature>
<dbReference type="InterPro" id="IPR036890">
    <property type="entry name" value="HATPase_C_sf"/>
</dbReference>
<dbReference type="FunFam" id="2.60.40.10:FF:000791">
    <property type="entry name" value="Two-component system sensor histidine kinase/response regulator"/>
    <property type="match status" value="1"/>
</dbReference>
<dbReference type="Pfam" id="PF00072">
    <property type="entry name" value="Response_reg"/>
    <property type="match status" value="1"/>
</dbReference>
<dbReference type="SUPFAM" id="SSF55874">
    <property type="entry name" value="ATPase domain of HSP90 chaperone/DNA topoisomerase II/histidine kinase"/>
    <property type="match status" value="1"/>
</dbReference>
<evidence type="ECO:0000256" key="1">
    <source>
        <dbReference type="ARBA" id="ARBA00000085"/>
    </source>
</evidence>
<dbReference type="PANTHER" id="PTHR43547">
    <property type="entry name" value="TWO-COMPONENT HISTIDINE KINASE"/>
    <property type="match status" value="1"/>
</dbReference>
<dbReference type="SUPFAM" id="SSF47384">
    <property type="entry name" value="Homodimeric domain of signal transducing histidine kinase"/>
    <property type="match status" value="1"/>
</dbReference>
<feature type="transmembrane region" description="Helical" evidence="10">
    <location>
        <begin position="769"/>
        <end position="789"/>
    </location>
</feature>
<evidence type="ECO:0000256" key="5">
    <source>
        <dbReference type="ARBA" id="ARBA00022741"/>
    </source>
</evidence>
<dbReference type="InterPro" id="IPR011110">
    <property type="entry name" value="Reg_prop"/>
</dbReference>
<gene>
    <name evidence="13" type="ORF">H9819_09980</name>
</gene>
<protein>
    <recommendedName>
        <fullName evidence="2">histidine kinase</fullName>
        <ecNumber evidence="2">2.7.13.3</ecNumber>
    </recommendedName>
</protein>
<keyword evidence="5" id="KW-0547">Nucleotide-binding</keyword>
<dbReference type="PANTHER" id="PTHR43547:SF2">
    <property type="entry name" value="HYBRID SIGNAL TRANSDUCTION HISTIDINE KINASE C"/>
    <property type="match status" value="1"/>
</dbReference>
<comment type="caution">
    <text evidence="13">The sequence shown here is derived from an EMBL/GenBank/DDBJ whole genome shotgun (WGS) entry which is preliminary data.</text>
</comment>
<dbReference type="InterPro" id="IPR011123">
    <property type="entry name" value="Y_Y_Y"/>
</dbReference>
<feature type="domain" description="Response regulatory" evidence="12">
    <location>
        <begin position="1083"/>
        <end position="1198"/>
    </location>
</feature>
<evidence type="ECO:0000259" key="11">
    <source>
        <dbReference type="PROSITE" id="PS50109"/>
    </source>
</evidence>
<keyword evidence="8" id="KW-0902">Two-component regulatory system</keyword>
<evidence type="ECO:0000256" key="2">
    <source>
        <dbReference type="ARBA" id="ARBA00012438"/>
    </source>
</evidence>
<evidence type="ECO:0000256" key="10">
    <source>
        <dbReference type="SAM" id="Phobius"/>
    </source>
</evidence>
<feature type="domain" description="Histidine kinase" evidence="11">
    <location>
        <begin position="822"/>
        <end position="1042"/>
    </location>
</feature>
<keyword evidence="6" id="KW-0418">Kinase</keyword>
<dbReference type="InterPro" id="IPR036097">
    <property type="entry name" value="HisK_dim/P_sf"/>
</dbReference>
<evidence type="ECO:0000256" key="6">
    <source>
        <dbReference type="ARBA" id="ARBA00022777"/>
    </source>
</evidence>
<dbReference type="PRINTS" id="PR00344">
    <property type="entry name" value="BCTRLSENSOR"/>
</dbReference>
<keyword evidence="3 9" id="KW-0597">Phosphoprotein</keyword>
<dbReference type="PROSITE" id="PS50110">
    <property type="entry name" value="RESPONSE_REGULATORY"/>
    <property type="match status" value="1"/>
</dbReference>
<keyword evidence="10" id="KW-1133">Transmembrane helix</keyword>
<dbReference type="Pfam" id="PF02518">
    <property type="entry name" value="HATPase_c"/>
    <property type="match status" value="1"/>
</dbReference>
<evidence type="ECO:0000256" key="8">
    <source>
        <dbReference type="ARBA" id="ARBA00023012"/>
    </source>
</evidence>
<accession>A0A9D2CWR5</accession>
<evidence type="ECO:0000313" key="13">
    <source>
        <dbReference type="EMBL" id="HIZ02555.1"/>
    </source>
</evidence>